<reference evidence="1 2" key="1">
    <citation type="submission" date="2022-10" db="EMBL/GenBank/DDBJ databases">
        <title>Roseococcus glaciei nov., sp. nov., isolated from glacier.</title>
        <authorList>
            <person name="Liu Q."/>
            <person name="Xin Y.-H."/>
        </authorList>
    </citation>
    <scope>NUCLEOTIDE SEQUENCE [LARGE SCALE GENOMIC DNA]</scope>
    <source>
        <strain evidence="1 2">MDT2-1-1</strain>
    </source>
</reference>
<dbReference type="InterPro" id="IPR012347">
    <property type="entry name" value="Ferritin-like"/>
</dbReference>
<evidence type="ECO:0000313" key="1">
    <source>
        <dbReference type="EMBL" id="MCW8086347.1"/>
    </source>
</evidence>
<sequence>MATMNLDKLFLDTLKDIYYAERQILKALNKQARAAQHPELKQAFTLHREQTQTQIERLQQVFEILGKRAQGVTCEAMNGILEEASELMEEAPEPSPVRDAGLLAAAQCVEHYEIARYGTLIAWANAAGKSEITDLLQQNLEEEKQTDELLTRLAETAVNPEAAKAA</sequence>
<keyword evidence="2" id="KW-1185">Reference proteome</keyword>
<organism evidence="1 2">
    <name type="scientific">Sabulicella glaciei</name>
    <dbReference type="NCBI Taxonomy" id="2984948"/>
    <lineage>
        <taxon>Bacteria</taxon>
        <taxon>Pseudomonadati</taxon>
        <taxon>Pseudomonadota</taxon>
        <taxon>Alphaproteobacteria</taxon>
        <taxon>Acetobacterales</taxon>
        <taxon>Acetobacteraceae</taxon>
        <taxon>Sabulicella</taxon>
    </lineage>
</organism>
<evidence type="ECO:0000313" key="2">
    <source>
        <dbReference type="Proteomes" id="UP001526430"/>
    </source>
</evidence>
<dbReference type="InterPro" id="IPR047114">
    <property type="entry name" value="YciF"/>
</dbReference>
<dbReference type="PANTHER" id="PTHR30565:SF9">
    <property type="entry name" value="PROTEIN YCIF"/>
    <property type="match status" value="1"/>
</dbReference>
<comment type="caution">
    <text evidence="1">The sequence shown here is derived from an EMBL/GenBank/DDBJ whole genome shotgun (WGS) entry which is preliminary data.</text>
</comment>
<dbReference type="EMBL" id="JAPFQI010000008">
    <property type="protein sequence ID" value="MCW8086347.1"/>
    <property type="molecule type" value="Genomic_DNA"/>
</dbReference>
<dbReference type="Gene3D" id="1.20.1260.10">
    <property type="match status" value="1"/>
</dbReference>
<dbReference type="CDD" id="cd07909">
    <property type="entry name" value="YciF"/>
    <property type="match status" value="1"/>
</dbReference>
<protein>
    <submittedName>
        <fullName evidence="1">Ferritin-like domain-containing protein</fullName>
    </submittedName>
</protein>
<accession>A0ABT3NW04</accession>
<dbReference type="Pfam" id="PF05974">
    <property type="entry name" value="DUF892"/>
    <property type="match status" value="1"/>
</dbReference>
<dbReference type="InterPro" id="IPR009078">
    <property type="entry name" value="Ferritin-like_SF"/>
</dbReference>
<dbReference type="Proteomes" id="UP001526430">
    <property type="component" value="Unassembled WGS sequence"/>
</dbReference>
<dbReference type="PANTHER" id="PTHR30565">
    <property type="entry name" value="PROTEIN YCIF"/>
    <property type="match status" value="1"/>
</dbReference>
<dbReference type="InterPro" id="IPR010287">
    <property type="entry name" value="DUF892_YciF-like"/>
</dbReference>
<name>A0ABT3NW04_9PROT</name>
<dbReference type="RefSeq" id="WP_301590364.1">
    <property type="nucleotide sequence ID" value="NZ_JAPFQI010000008.1"/>
</dbReference>
<proteinExistence type="predicted"/>
<dbReference type="SUPFAM" id="SSF47240">
    <property type="entry name" value="Ferritin-like"/>
    <property type="match status" value="1"/>
</dbReference>
<gene>
    <name evidence="1" type="ORF">OF850_11960</name>
</gene>